<dbReference type="OrthoDB" id="5119241at2759"/>
<dbReference type="Pfam" id="PF08925">
    <property type="entry name" value="DUF1907"/>
    <property type="match status" value="1"/>
</dbReference>
<dbReference type="SUPFAM" id="SSF117856">
    <property type="entry name" value="AF0104/ALDC/Ptd012-like"/>
    <property type="match status" value="1"/>
</dbReference>
<evidence type="ECO:0000256" key="3">
    <source>
        <dbReference type="ARBA" id="ARBA00022723"/>
    </source>
</evidence>
<dbReference type="EMBL" id="RQTK01000546">
    <property type="protein sequence ID" value="RUS77855.1"/>
    <property type="molecule type" value="Genomic_DNA"/>
</dbReference>
<comment type="subcellular location">
    <subcellularLocation>
        <location evidence="1">Nucleus</location>
    </subcellularLocation>
</comment>
<sequence length="311" mass="34109">MSTLPVQKMCCHVPPLEEVAEVLQKGLAANFAVAEVKVVDCPDLSVAPFNLADKGLCGQPRLVDIGGVDHLKPFPRKDKNYELQKICDLCEMPSGGLVIGAGAGPNDVFGYNCEFICNARLGGDCPSDKSKISKVKEDGQSLQLDSNSGRFSLMGNFLISEGKPGKVLEVKVSQRTGKQNFVECLHQTLARHYGDGRGVGLGGTFLLQTGKANIHVMPGFLTEAMETEEQTLNWLKFYDMDAPLVHVGEVVSADPQGLHLRQEHFHCFSDHGHAGHYHYDTTPENASYLGYFSLAEALYRIDLPTNTKYFF</sequence>
<keyword evidence="4" id="KW-0378">Hydrolase</keyword>
<dbReference type="PANTHER" id="PTHR13204">
    <property type="entry name" value="PTD012 PROTEIN"/>
    <property type="match status" value="1"/>
</dbReference>
<evidence type="ECO:0000256" key="4">
    <source>
        <dbReference type="ARBA" id="ARBA00022801"/>
    </source>
</evidence>
<gene>
    <name evidence="8" type="ORF">EGW08_014368</name>
</gene>
<dbReference type="SMART" id="SM01168">
    <property type="entry name" value="DUF1907"/>
    <property type="match status" value="1"/>
</dbReference>
<dbReference type="CDD" id="cd17298">
    <property type="entry name" value="DUF1907"/>
    <property type="match status" value="1"/>
</dbReference>
<comment type="caution">
    <text evidence="8">The sequence shown here is derived from an EMBL/GenBank/DDBJ whole genome shotgun (WGS) entry which is preliminary data.</text>
</comment>
<proteinExistence type="predicted"/>
<name>A0A3S0ZLR1_ELYCH</name>
<dbReference type="GO" id="GO:0016788">
    <property type="term" value="F:hydrolase activity, acting on ester bonds"/>
    <property type="evidence" value="ECO:0007669"/>
    <property type="project" value="TreeGrafter"/>
</dbReference>
<evidence type="ECO:0000256" key="1">
    <source>
        <dbReference type="ARBA" id="ARBA00004123"/>
    </source>
</evidence>
<evidence type="ECO:0000313" key="9">
    <source>
        <dbReference type="Proteomes" id="UP000271974"/>
    </source>
</evidence>
<evidence type="ECO:0000313" key="8">
    <source>
        <dbReference type="EMBL" id="RUS77855.1"/>
    </source>
</evidence>
<organism evidence="8 9">
    <name type="scientific">Elysia chlorotica</name>
    <name type="common">Eastern emerald elysia</name>
    <name type="synonym">Sea slug</name>
    <dbReference type="NCBI Taxonomy" id="188477"/>
    <lineage>
        <taxon>Eukaryota</taxon>
        <taxon>Metazoa</taxon>
        <taxon>Spiralia</taxon>
        <taxon>Lophotrochozoa</taxon>
        <taxon>Mollusca</taxon>
        <taxon>Gastropoda</taxon>
        <taxon>Heterobranchia</taxon>
        <taxon>Euthyneura</taxon>
        <taxon>Panpulmonata</taxon>
        <taxon>Sacoglossa</taxon>
        <taxon>Placobranchoidea</taxon>
        <taxon>Plakobranchidae</taxon>
        <taxon>Elysia</taxon>
    </lineage>
</organism>
<keyword evidence="5" id="KW-0862">Zinc</keyword>
<comment type="subunit">
    <text evidence="2">Monomer.</text>
</comment>
<evidence type="ECO:0000259" key="7">
    <source>
        <dbReference type="SMART" id="SM01168"/>
    </source>
</evidence>
<dbReference type="STRING" id="188477.A0A3S0ZLR1"/>
<evidence type="ECO:0000256" key="5">
    <source>
        <dbReference type="ARBA" id="ARBA00022833"/>
    </source>
</evidence>
<dbReference type="Proteomes" id="UP000271974">
    <property type="component" value="Unassembled WGS sequence"/>
</dbReference>
<keyword evidence="3" id="KW-0479">Metal-binding</keyword>
<dbReference type="GO" id="GO:0008270">
    <property type="term" value="F:zinc ion binding"/>
    <property type="evidence" value="ECO:0007669"/>
    <property type="project" value="TreeGrafter"/>
</dbReference>
<dbReference type="AlphaFoldDB" id="A0A3S0ZLR1"/>
<accession>A0A3S0ZLR1</accession>
<protein>
    <recommendedName>
        <fullName evidence="7">DUF1907 domain-containing protein</fullName>
    </recommendedName>
</protein>
<keyword evidence="6" id="KW-0539">Nucleus</keyword>
<dbReference type="PANTHER" id="PTHR13204:SF1">
    <property type="entry name" value="ESTER HYDROLASE C11ORF54"/>
    <property type="match status" value="1"/>
</dbReference>
<feature type="domain" description="DUF1907" evidence="7">
    <location>
        <begin position="22"/>
        <end position="301"/>
    </location>
</feature>
<keyword evidence="9" id="KW-1185">Reference proteome</keyword>
<evidence type="ECO:0000256" key="2">
    <source>
        <dbReference type="ARBA" id="ARBA00011245"/>
    </source>
</evidence>
<reference evidence="8 9" key="1">
    <citation type="submission" date="2019-01" db="EMBL/GenBank/DDBJ databases">
        <title>A draft genome assembly of the solar-powered sea slug Elysia chlorotica.</title>
        <authorList>
            <person name="Cai H."/>
            <person name="Li Q."/>
            <person name="Fang X."/>
            <person name="Li J."/>
            <person name="Curtis N.E."/>
            <person name="Altenburger A."/>
            <person name="Shibata T."/>
            <person name="Feng M."/>
            <person name="Maeda T."/>
            <person name="Schwartz J.A."/>
            <person name="Shigenobu S."/>
            <person name="Lundholm N."/>
            <person name="Nishiyama T."/>
            <person name="Yang H."/>
            <person name="Hasebe M."/>
            <person name="Li S."/>
            <person name="Pierce S.K."/>
            <person name="Wang J."/>
        </authorList>
    </citation>
    <scope>NUCLEOTIDE SEQUENCE [LARGE SCALE GENOMIC DNA]</scope>
    <source>
        <strain evidence="8">EC2010</strain>
        <tissue evidence="8">Whole organism of an adult</tissue>
    </source>
</reference>
<evidence type="ECO:0000256" key="6">
    <source>
        <dbReference type="ARBA" id="ARBA00023242"/>
    </source>
</evidence>
<dbReference type="GO" id="GO:0005634">
    <property type="term" value="C:nucleus"/>
    <property type="evidence" value="ECO:0007669"/>
    <property type="project" value="UniProtKB-SubCell"/>
</dbReference>
<dbReference type="InterPro" id="IPR015021">
    <property type="entry name" value="C11orf54_DUF1907"/>
</dbReference>